<dbReference type="PANTHER" id="PTHR30290">
    <property type="entry name" value="PERIPLASMIC BINDING COMPONENT OF ABC TRANSPORTER"/>
    <property type="match status" value="1"/>
</dbReference>
<feature type="domain" description="Solute-binding protein family 5" evidence="5">
    <location>
        <begin position="82"/>
        <end position="468"/>
    </location>
</feature>
<dbReference type="CDD" id="cd08506">
    <property type="entry name" value="PBP2_clavulanate_OppA2"/>
    <property type="match status" value="1"/>
</dbReference>
<sequence>MALSLTVALTGCSSVDVSTVDTGPQPKLGPHFGGTLVELSTTNSGSADPQVNYTPAFWSLQTITYDGLTAYDKLGPNAGQHVVGDLATGVPRPTDGGTKWSFVLRDGIRFSDGSPLRPADVKASFERIFKVHGPTASTLYGSIAGADKCLDKPQNCDLSQGIAISGRTITFTLTGPDPEFAQKLALPHAAILPAGTPATDQGTDVSKLHGTGPYYWASYEPTDAVVLKRNPYFHQWSAPAQPLGYPDQIVQKYGLEPTDEVTAVVNGQGDLVVDQLPGDRLPDLGARYRSRVHLDQQGVDWYWALNTRIPPFNNVKARQAVNLAFDRNAGVIHFGGPALASPSCQILPPGIPGYQPYCPWTAHAGDGRGRWKGTDLARARRLVAESGTAGQSVGVVPANDPMQVAMAEYLQTVLTQLGYRATVKPLDAALQYPYIQNSGNRVQVGLTQWYQDYPAASNFLRVLLSCGAFTPNSDSSPNIGGFCDPRADQAMDVASRLEATDPKAADAAWAGVDRTVTDQAPWISMFAPKTLGFVSKRLGNYTYSAQFGFLASRAWVW</sequence>
<comment type="subcellular location">
    <subcellularLocation>
        <location evidence="1">Cell envelope</location>
    </subcellularLocation>
</comment>
<organism evidence="6 7">
    <name type="scientific">Fodinicola feengrottensis</name>
    <dbReference type="NCBI Taxonomy" id="435914"/>
    <lineage>
        <taxon>Bacteria</taxon>
        <taxon>Bacillati</taxon>
        <taxon>Actinomycetota</taxon>
        <taxon>Actinomycetes</taxon>
        <taxon>Mycobacteriales</taxon>
        <taxon>Fodinicola</taxon>
    </lineage>
</organism>
<dbReference type="PANTHER" id="PTHR30290:SF10">
    <property type="entry name" value="PERIPLASMIC OLIGOPEPTIDE-BINDING PROTEIN-RELATED"/>
    <property type="match status" value="1"/>
</dbReference>
<protein>
    <submittedName>
        <fullName evidence="6">ABC transporter substrate-binding protein</fullName>
    </submittedName>
</protein>
<comment type="caution">
    <text evidence="6">The sequence shown here is derived from an EMBL/GenBank/DDBJ whole genome shotgun (WGS) entry which is preliminary data.</text>
</comment>
<evidence type="ECO:0000256" key="2">
    <source>
        <dbReference type="ARBA" id="ARBA00005695"/>
    </source>
</evidence>
<evidence type="ECO:0000259" key="5">
    <source>
        <dbReference type="Pfam" id="PF00496"/>
    </source>
</evidence>
<dbReference type="InterPro" id="IPR039424">
    <property type="entry name" value="SBP_5"/>
</dbReference>
<dbReference type="Gene3D" id="3.40.190.10">
    <property type="entry name" value="Periplasmic binding protein-like II"/>
    <property type="match status" value="1"/>
</dbReference>
<keyword evidence="7" id="KW-1185">Reference proteome</keyword>
<evidence type="ECO:0000256" key="1">
    <source>
        <dbReference type="ARBA" id="ARBA00004196"/>
    </source>
</evidence>
<dbReference type="SUPFAM" id="SSF53850">
    <property type="entry name" value="Periplasmic binding protein-like II"/>
    <property type="match status" value="1"/>
</dbReference>
<evidence type="ECO:0000256" key="3">
    <source>
        <dbReference type="ARBA" id="ARBA00022448"/>
    </source>
</evidence>
<dbReference type="InterPro" id="IPR000914">
    <property type="entry name" value="SBP_5_dom"/>
</dbReference>
<evidence type="ECO:0000313" key="6">
    <source>
        <dbReference type="EMBL" id="GAA1723197.1"/>
    </source>
</evidence>
<name>A0ABN2JDF8_9ACTN</name>
<reference evidence="6 7" key="1">
    <citation type="journal article" date="2019" name="Int. J. Syst. Evol. Microbiol.">
        <title>The Global Catalogue of Microorganisms (GCM) 10K type strain sequencing project: providing services to taxonomists for standard genome sequencing and annotation.</title>
        <authorList>
            <consortium name="The Broad Institute Genomics Platform"/>
            <consortium name="The Broad Institute Genome Sequencing Center for Infectious Disease"/>
            <person name="Wu L."/>
            <person name="Ma J."/>
        </authorList>
    </citation>
    <scope>NUCLEOTIDE SEQUENCE [LARGE SCALE GENOMIC DNA]</scope>
    <source>
        <strain evidence="6 7">JCM 14718</strain>
    </source>
</reference>
<comment type="similarity">
    <text evidence="2">Belongs to the bacterial solute-binding protein 5 family.</text>
</comment>
<proteinExistence type="inferred from homology"/>
<dbReference type="PIRSF" id="PIRSF002741">
    <property type="entry name" value="MppA"/>
    <property type="match status" value="1"/>
</dbReference>
<keyword evidence="3" id="KW-0813">Transport</keyword>
<dbReference type="Gene3D" id="3.10.105.10">
    <property type="entry name" value="Dipeptide-binding Protein, Domain 3"/>
    <property type="match status" value="1"/>
</dbReference>
<dbReference type="Proteomes" id="UP001500618">
    <property type="component" value="Unassembled WGS sequence"/>
</dbReference>
<evidence type="ECO:0000256" key="4">
    <source>
        <dbReference type="ARBA" id="ARBA00022729"/>
    </source>
</evidence>
<dbReference type="Pfam" id="PF00496">
    <property type="entry name" value="SBP_bac_5"/>
    <property type="match status" value="1"/>
</dbReference>
<dbReference type="InterPro" id="IPR030678">
    <property type="entry name" value="Peptide/Ni-bd"/>
</dbReference>
<dbReference type="EMBL" id="BAAANY010000056">
    <property type="protein sequence ID" value="GAA1723197.1"/>
    <property type="molecule type" value="Genomic_DNA"/>
</dbReference>
<accession>A0ABN2JDF8</accession>
<gene>
    <name evidence="6" type="ORF">GCM10009765_83950</name>
</gene>
<evidence type="ECO:0000313" key="7">
    <source>
        <dbReference type="Proteomes" id="UP001500618"/>
    </source>
</evidence>
<keyword evidence="4" id="KW-0732">Signal</keyword>